<keyword evidence="1" id="KW-0677">Repeat</keyword>
<dbReference type="PROSITE" id="PS50297">
    <property type="entry name" value="ANK_REP_REGION"/>
    <property type="match status" value="2"/>
</dbReference>
<dbReference type="Gene3D" id="1.25.40.20">
    <property type="entry name" value="Ankyrin repeat-containing domain"/>
    <property type="match status" value="1"/>
</dbReference>
<evidence type="ECO:0000256" key="1">
    <source>
        <dbReference type="ARBA" id="ARBA00022737"/>
    </source>
</evidence>
<dbReference type="PANTHER" id="PTHR24123">
    <property type="entry name" value="ANKYRIN REPEAT-CONTAINING"/>
    <property type="match status" value="1"/>
</dbReference>
<dbReference type="PANTHER" id="PTHR24123:SF33">
    <property type="entry name" value="PROTEIN HOS4"/>
    <property type="match status" value="1"/>
</dbReference>
<dbReference type="SMART" id="SM00248">
    <property type="entry name" value="ANK"/>
    <property type="match status" value="3"/>
</dbReference>
<evidence type="ECO:0000256" key="2">
    <source>
        <dbReference type="ARBA" id="ARBA00023043"/>
    </source>
</evidence>
<proteinExistence type="predicted"/>
<dbReference type="SUPFAM" id="SSF48403">
    <property type="entry name" value="Ankyrin repeat"/>
    <property type="match status" value="1"/>
</dbReference>
<reference evidence="4" key="1">
    <citation type="submission" date="2018-01" db="EMBL/GenBank/DDBJ databases">
        <title>Testimony of 'menage a trois' revealed by the proteome of Megavirus virophage.</title>
        <authorList>
            <person name="Jeudy S."/>
            <person name="Bertaux L."/>
            <person name="Alempic J.-M."/>
            <person name="Lartigue A."/>
            <person name="Legendre M."/>
            <person name="Philippe N."/>
            <person name="Beucher L."/>
            <person name="Biondi E."/>
            <person name="Juul S."/>
            <person name="Turner D."/>
            <person name="Coute Y."/>
            <person name="Claverie J.-M."/>
            <person name="Abergel C."/>
        </authorList>
    </citation>
    <scope>NUCLEOTIDE SEQUENCE [LARGE SCALE GENOMIC DNA]</scope>
</reference>
<keyword evidence="4" id="KW-1185">Reference proteome</keyword>
<evidence type="ECO:0000313" key="4">
    <source>
        <dbReference type="Proteomes" id="UP000289600"/>
    </source>
</evidence>
<dbReference type="PROSITE" id="PS50088">
    <property type="entry name" value="ANK_REPEAT"/>
    <property type="match status" value="2"/>
</dbReference>
<gene>
    <name evidence="3" type="ORF">mc_385</name>
</gene>
<evidence type="ECO:0000313" key="3">
    <source>
        <dbReference type="EMBL" id="AVL94771.1"/>
    </source>
</evidence>
<sequence length="269" mass="31556">MSINDLDPHFIFQNSNYEYIKGVLDNGYDPNNKLYGDTLIMLAMNNEENIKIINLLLEYGADINQYDDKGWTPLMLSIFHMKIDVIKFLLEKGADTNKSDNHLSCLFLAFYNITFHNWNLYILELLLNHGMNPNYDIFSTFNLVICDNIKEIIMLLIDHGLNTRIKFNGKNVLDLIKEKKWFESTELLETQELLNENFTKIFNKIPLKSNKINYKPTSIRTQILLLRLDMGIGNDFDNLKSKYADLFDYLGIYDFDNMCSKLSDCFKYI</sequence>
<protein>
    <submittedName>
        <fullName evidence="3">Ankyrin repeat protein</fullName>
    </submittedName>
</protein>
<keyword evidence="2" id="KW-0040">ANK repeat</keyword>
<accession>A0A2P1ELI5</accession>
<dbReference type="InterPro" id="IPR002110">
    <property type="entry name" value="Ankyrin_rpt"/>
</dbReference>
<organism evidence="3 4">
    <name type="scientific">Moumouvirus australiensis</name>
    <dbReference type="NCBI Taxonomy" id="2109587"/>
    <lineage>
        <taxon>Viruses</taxon>
        <taxon>Varidnaviria</taxon>
        <taxon>Bamfordvirae</taxon>
        <taxon>Nucleocytoviricota</taxon>
        <taxon>Megaviricetes</taxon>
        <taxon>Imitervirales</taxon>
        <taxon>Mimiviridae</taxon>
        <taxon>Megamimivirinae</taxon>
        <taxon>Moumouvirus</taxon>
        <taxon>Moumouvirus australiense</taxon>
    </lineage>
</organism>
<dbReference type="Proteomes" id="UP000289600">
    <property type="component" value="Segment"/>
</dbReference>
<dbReference type="InterPro" id="IPR051165">
    <property type="entry name" value="Multifunctional_ANK_Repeat"/>
</dbReference>
<dbReference type="InterPro" id="IPR036770">
    <property type="entry name" value="Ankyrin_rpt-contain_sf"/>
</dbReference>
<name>A0A2P1ELI5_9VIRU</name>
<dbReference type="Pfam" id="PF12796">
    <property type="entry name" value="Ank_2"/>
    <property type="match status" value="1"/>
</dbReference>
<dbReference type="EMBL" id="MG807320">
    <property type="protein sequence ID" value="AVL94771.1"/>
    <property type="molecule type" value="Genomic_DNA"/>
</dbReference>